<feature type="region of interest" description="Disordered" evidence="1">
    <location>
        <begin position="52"/>
        <end position="76"/>
    </location>
</feature>
<proteinExistence type="predicted"/>
<gene>
    <name evidence="2" type="ORF">AMTR_s03839p00007530</name>
</gene>
<dbReference type="Gramene" id="ERM96754">
    <property type="protein sequence ID" value="ERM96754"/>
    <property type="gene ID" value="AMTR_s03839p00007530"/>
</dbReference>
<keyword evidence="3" id="KW-1185">Reference proteome</keyword>
<dbReference type="EMBL" id="KI397056">
    <property type="protein sequence ID" value="ERM96754.1"/>
    <property type="molecule type" value="Genomic_DNA"/>
</dbReference>
<evidence type="ECO:0000313" key="3">
    <source>
        <dbReference type="Proteomes" id="UP000017836"/>
    </source>
</evidence>
<evidence type="ECO:0000256" key="1">
    <source>
        <dbReference type="SAM" id="MobiDB-lite"/>
    </source>
</evidence>
<dbReference type="HOGENOM" id="CLU_2661714_0_0_1"/>
<protein>
    <submittedName>
        <fullName evidence="2">Uncharacterized protein</fullName>
    </submittedName>
</protein>
<name>U5CKR1_AMBTC</name>
<accession>U5CKR1</accession>
<dbReference type="Proteomes" id="UP000017836">
    <property type="component" value="Unassembled WGS sequence"/>
</dbReference>
<dbReference type="AlphaFoldDB" id="U5CKR1"/>
<evidence type="ECO:0000313" key="2">
    <source>
        <dbReference type="EMBL" id="ERM96754.1"/>
    </source>
</evidence>
<sequence>MPVFVTFLRVDEGSKPLGRSKRRLLSQSYRRIQQLDCSVRKCFPLDIPGSVLSPGHHPQGTRPSSPVADSPLLRIR</sequence>
<organism evidence="2 3">
    <name type="scientific">Amborella trichopoda</name>
    <dbReference type="NCBI Taxonomy" id="13333"/>
    <lineage>
        <taxon>Eukaryota</taxon>
        <taxon>Viridiplantae</taxon>
        <taxon>Streptophyta</taxon>
        <taxon>Embryophyta</taxon>
        <taxon>Tracheophyta</taxon>
        <taxon>Spermatophyta</taxon>
        <taxon>Magnoliopsida</taxon>
        <taxon>Amborellales</taxon>
        <taxon>Amborellaceae</taxon>
        <taxon>Amborella</taxon>
    </lineage>
</organism>
<feature type="non-terminal residue" evidence="2">
    <location>
        <position position="76"/>
    </location>
</feature>
<reference evidence="3" key="1">
    <citation type="journal article" date="2013" name="Science">
        <title>The Amborella genome and the evolution of flowering plants.</title>
        <authorList>
            <consortium name="Amborella Genome Project"/>
        </authorList>
    </citation>
    <scope>NUCLEOTIDE SEQUENCE [LARGE SCALE GENOMIC DNA]</scope>
</reference>